<evidence type="ECO:0000256" key="1">
    <source>
        <dbReference type="SAM" id="SignalP"/>
    </source>
</evidence>
<keyword evidence="1" id="KW-0732">Signal</keyword>
<evidence type="ECO:0000313" key="2">
    <source>
        <dbReference type="EMBL" id="PSF31269.1"/>
    </source>
</evidence>
<reference evidence="2 3" key="2">
    <citation type="submission" date="2018-03" db="EMBL/GenBank/DDBJ databases">
        <authorList>
            <person name="Keele B.F."/>
        </authorList>
    </citation>
    <scope>NUCLEOTIDE SEQUENCE [LARGE SCALE GENOMIC DNA]</scope>
    <source>
        <strain evidence="2 3">CCALA 016</strain>
    </source>
</reference>
<evidence type="ECO:0000313" key="3">
    <source>
        <dbReference type="Proteomes" id="UP000239001"/>
    </source>
</evidence>
<gene>
    <name evidence="2" type="ORF">C7H19_23085</name>
</gene>
<proteinExistence type="predicted"/>
<dbReference type="EMBL" id="PXOH01000047">
    <property type="protein sequence ID" value="PSF31269.1"/>
    <property type="molecule type" value="Genomic_DNA"/>
</dbReference>
<dbReference type="AlphaFoldDB" id="A0A2T1LRG3"/>
<name>A0A2T1LRG3_9CHRO</name>
<organism evidence="2 3">
    <name type="scientific">Aphanothece hegewaldii CCALA 016</name>
    <dbReference type="NCBI Taxonomy" id="2107694"/>
    <lineage>
        <taxon>Bacteria</taxon>
        <taxon>Bacillati</taxon>
        <taxon>Cyanobacteriota</taxon>
        <taxon>Cyanophyceae</taxon>
        <taxon>Oscillatoriophycideae</taxon>
        <taxon>Chroococcales</taxon>
        <taxon>Aphanothecaceae</taxon>
        <taxon>Aphanothece</taxon>
    </lineage>
</organism>
<feature type="signal peptide" evidence="1">
    <location>
        <begin position="1"/>
        <end position="25"/>
    </location>
</feature>
<dbReference type="RefSeq" id="WP_106459265.1">
    <property type="nucleotide sequence ID" value="NZ_PXOH01000047.1"/>
</dbReference>
<comment type="caution">
    <text evidence="2">The sequence shown here is derived from an EMBL/GenBank/DDBJ whole genome shotgun (WGS) entry which is preliminary data.</text>
</comment>
<dbReference type="Proteomes" id="UP000239001">
    <property type="component" value="Unassembled WGS sequence"/>
</dbReference>
<reference evidence="2 3" key="1">
    <citation type="submission" date="2018-03" db="EMBL/GenBank/DDBJ databases">
        <title>The ancient ancestry and fast evolution of plastids.</title>
        <authorList>
            <person name="Moore K.R."/>
            <person name="Magnabosco C."/>
            <person name="Momper L."/>
            <person name="Gold D.A."/>
            <person name="Bosak T."/>
            <person name="Fournier G.P."/>
        </authorList>
    </citation>
    <scope>NUCLEOTIDE SEQUENCE [LARGE SCALE GENOMIC DNA]</scope>
    <source>
        <strain evidence="2 3">CCALA 016</strain>
    </source>
</reference>
<accession>A0A2T1LRG3</accession>
<feature type="chain" id="PRO_5015785780" evidence="1">
    <location>
        <begin position="26"/>
        <end position="61"/>
    </location>
</feature>
<sequence length="61" mass="6459">MKTSTKLLLITSLLGTLGLGELAQATSFNPSPTPVAVISTHQVKAANKTDADHTPRRLNMT</sequence>
<protein>
    <submittedName>
        <fullName evidence="2">Uncharacterized protein</fullName>
    </submittedName>
</protein>
<keyword evidence="3" id="KW-1185">Reference proteome</keyword>